<evidence type="ECO:0000256" key="4">
    <source>
        <dbReference type="ARBA" id="ARBA00022729"/>
    </source>
</evidence>
<feature type="transmembrane region" description="Helical" evidence="9">
    <location>
        <begin position="637"/>
        <end position="658"/>
    </location>
</feature>
<feature type="transmembrane region" description="Helical" evidence="9">
    <location>
        <begin position="611"/>
        <end position="631"/>
    </location>
</feature>
<evidence type="ECO:0000256" key="9">
    <source>
        <dbReference type="SAM" id="Phobius"/>
    </source>
</evidence>
<dbReference type="GO" id="GO:0005886">
    <property type="term" value="C:plasma membrane"/>
    <property type="evidence" value="ECO:0000318"/>
    <property type="project" value="GO_Central"/>
</dbReference>
<dbReference type="KEGG" id="nve:5501597"/>
<dbReference type="GO" id="GO:0050658">
    <property type="term" value="P:RNA transport"/>
    <property type="evidence" value="ECO:0000318"/>
    <property type="project" value="GO_Central"/>
</dbReference>
<evidence type="ECO:0000313" key="12">
    <source>
        <dbReference type="Proteomes" id="UP000001593"/>
    </source>
</evidence>
<keyword evidence="6 9" id="KW-0472">Membrane</keyword>
<feature type="transmembrane region" description="Helical" evidence="9">
    <location>
        <begin position="471"/>
        <end position="491"/>
    </location>
</feature>
<dbReference type="PANTHER" id="PTHR12185:SF14">
    <property type="entry name" value="CHOLESTEROL UPTAKE PROTEIN 1"/>
    <property type="match status" value="1"/>
</dbReference>
<feature type="transmembrane region" description="Helical" evidence="9">
    <location>
        <begin position="503"/>
        <end position="519"/>
    </location>
</feature>
<comment type="subcellular location">
    <subcellularLocation>
        <location evidence="1">Membrane</location>
        <topology evidence="1">Multi-pass membrane protein</topology>
    </subcellularLocation>
</comment>
<dbReference type="GO" id="GO:0003725">
    <property type="term" value="F:double-stranded RNA binding"/>
    <property type="evidence" value="ECO:0000318"/>
    <property type="project" value="GO_Central"/>
</dbReference>
<feature type="chain" id="PRO_5002715378" evidence="10">
    <location>
        <begin position="20"/>
        <end position="870"/>
    </location>
</feature>
<dbReference type="eggNOG" id="ENOG502SMUQ">
    <property type="taxonomic scope" value="Eukaryota"/>
</dbReference>
<feature type="region of interest" description="Disordered" evidence="8">
    <location>
        <begin position="786"/>
        <end position="848"/>
    </location>
</feature>
<comment type="similarity">
    <text evidence="2">Belongs to the SID1 family.</text>
</comment>
<accession>A7SZV2</accession>
<keyword evidence="3 9" id="KW-0812">Transmembrane</keyword>
<dbReference type="GO" id="GO:0005764">
    <property type="term" value="C:lysosome"/>
    <property type="evidence" value="ECO:0000318"/>
    <property type="project" value="GO_Central"/>
</dbReference>
<dbReference type="OrthoDB" id="416618at2759"/>
<keyword evidence="5 9" id="KW-1133">Transmembrane helix</keyword>
<evidence type="ECO:0000256" key="6">
    <source>
        <dbReference type="ARBA" id="ARBA00023136"/>
    </source>
</evidence>
<gene>
    <name evidence="11" type="ORF">NEMVEDRAFT_v1g248270</name>
</gene>
<feature type="transmembrane region" description="Helical" evidence="9">
    <location>
        <begin position="694"/>
        <end position="711"/>
    </location>
</feature>
<evidence type="ECO:0000256" key="3">
    <source>
        <dbReference type="ARBA" id="ARBA00022692"/>
    </source>
</evidence>
<feature type="transmembrane region" description="Helical" evidence="9">
    <location>
        <begin position="367"/>
        <end position="387"/>
    </location>
</feature>
<dbReference type="GO" id="GO:0051033">
    <property type="term" value="F:RNA transmembrane transporter activity"/>
    <property type="evidence" value="ECO:0000318"/>
    <property type="project" value="GO_Central"/>
</dbReference>
<feature type="transmembrane region" description="Helical" evidence="9">
    <location>
        <begin position="428"/>
        <end position="450"/>
    </location>
</feature>
<dbReference type="AlphaFoldDB" id="A7SZV2"/>
<dbReference type="PANTHER" id="PTHR12185">
    <property type="entry name" value="SID1 TRANSMEMBRANE FAMILY MEMEBER"/>
    <property type="match status" value="1"/>
</dbReference>
<dbReference type="Pfam" id="PF13965">
    <property type="entry name" value="SID-1_RNA_chan"/>
    <property type="match status" value="2"/>
</dbReference>
<evidence type="ECO:0000256" key="2">
    <source>
        <dbReference type="ARBA" id="ARBA00006618"/>
    </source>
</evidence>
<dbReference type="STRING" id="45351.A7SZV2"/>
<dbReference type="Proteomes" id="UP000001593">
    <property type="component" value="Unassembled WGS sequence"/>
</dbReference>
<evidence type="ECO:0000256" key="7">
    <source>
        <dbReference type="ARBA" id="ARBA00023180"/>
    </source>
</evidence>
<keyword evidence="12" id="KW-1185">Reference proteome</keyword>
<reference evidence="11 12" key="1">
    <citation type="journal article" date="2007" name="Science">
        <title>Sea anemone genome reveals ancestral eumetazoan gene repertoire and genomic organization.</title>
        <authorList>
            <person name="Putnam N.H."/>
            <person name="Srivastava M."/>
            <person name="Hellsten U."/>
            <person name="Dirks B."/>
            <person name="Chapman J."/>
            <person name="Salamov A."/>
            <person name="Terry A."/>
            <person name="Shapiro H."/>
            <person name="Lindquist E."/>
            <person name="Kapitonov V.V."/>
            <person name="Jurka J."/>
            <person name="Genikhovich G."/>
            <person name="Grigoriev I.V."/>
            <person name="Lucas S.M."/>
            <person name="Steele R.E."/>
            <person name="Finnerty J.R."/>
            <person name="Technau U."/>
            <person name="Martindale M.Q."/>
            <person name="Rokhsar D.S."/>
        </authorList>
    </citation>
    <scope>NUCLEOTIDE SEQUENCE [LARGE SCALE GENOMIC DNA]</scope>
    <source>
        <strain evidence="12">CH2 X CH6</strain>
    </source>
</reference>
<evidence type="ECO:0000256" key="1">
    <source>
        <dbReference type="ARBA" id="ARBA00004141"/>
    </source>
</evidence>
<feature type="signal peptide" evidence="10">
    <location>
        <begin position="1"/>
        <end position="19"/>
    </location>
</feature>
<dbReference type="InParanoid" id="A7SZV2"/>
<feature type="transmembrane region" description="Helical" evidence="9">
    <location>
        <begin position="744"/>
        <end position="765"/>
    </location>
</feature>
<feature type="transmembrane region" description="Helical" evidence="9">
    <location>
        <begin position="287"/>
        <end position="309"/>
    </location>
</feature>
<dbReference type="HOGENOM" id="CLU_329908_0_0_1"/>
<keyword evidence="7" id="KW-0325">Glycoprotein</keyword>
<dbReference type="InterPro" id="IPR025958">
    <property type="entry name" value="SID1_TM_fam"/>
</dbReference>
<evidence type="ECO:0000256" key="10">
    <source>
        <dbReference type="SAM" id="SignalP"/>
    </source>
</evidence>
<name>A7SZV2_NEMVE</name>
<keyword evidence="4 10" id="KW-0732">Signal</keyword>
<evidence type="ECO:0000313" key="11">
    <source>
        <dbReference type="EMBL" id="EDO30767.1"/>
    </source>
</evidence>
<protein>
    <submittedName>
        <fullName evidence="11">Uncharacterized protein</fullName>
    </submittedName>
</protein>
<feature type="compositionally biased region" description="Basic and acidic residues" evidence="8">
    <location>
        <begin position="808"/>
        <end position="835"/>
    </location>
</feature>
<dbReference type="PhylomeDB" id="A7SZV2"/>
<dbReference type="EMBL" id="DS469985">
    <property type="protein sequence ID" value="EDO30767.1"/>
    <property type="molecule type" value="Genomic_DNA"/>
</dbReference>
<dbReference type="OMA" id="IAFICEG"/>
<sequence>MLLLIWVVVMTMDVKPAVSQNSGSLHVDCDFGLLQNSTNTHFVTQGNLTPSFGNARSCRIQHNASAAFVRVELTRVNKNISTIYSIVVENTDITFVGTARDYDLVHSDGYQFHACPVVNSPDQGTELKLYMFGSPGNVTFQLGVDLDETFLSAGQSKDIVLQSNDAQGEVLAFDIQKDNLFKLLQISVSSTDDNIECYLIVSRSCTNVQRQLRGIAQDTKDKQLKLTFTKYGRITLSQFSSPKIEAGRWYIGVMVTNVMTRSSERKTLTVTVDNSYGYDTLGKGLPAGYMCLIAIIVGLAIAVFAHFFLNTDFDEMCPPSHNKDEQQDPNVSISEFIPAPIPWKYFPCKRWAEVVFIHWFSKGMKTYSYLTAVLAIAFMVGSAQFVIGRWSDMIASGDRDKCFYNERCYRPIAFADLPSNFMVSNVPYVLHGVILSISFSLREAIALDFYKPKRGINLQVKGEHVPYDYSIAYALSWALIFQGIFSATYHLCPSRMTFQFDSAFMFIISGLVVIALYNSRIKKREDTGNNRPAHDTIIQAPKYFLFFVAPILLLNYVGSIRDTTGLPPFVEGLYWVFLVLWIILIYIWAFKKIGVPCGRGTDCVSNAEHRLKWFWLVIFPICLIIIGFSQFGDWSQFFLFACVAAVVLSIAGLMTLNLTLSVKQYRSYDAVDGSNPLCDPKAILASFLANIHRVFFMIVLFLFWVFAMYFFKLKPTTKKTAAPSFSRTRNQECILWDFFDYHDIWHMLSSFALFMSAYLLIYMCSKVERYAWVEMQYDKRVRSYQPMSNKMRPPKDEAPGPSSVQEGCTKDDDVTHDDVDLAGFDKGKHPTDKPRPLSHAGELNLTPSTESLEGFKDYKVGQQHYREAFV</sequence>
<evidence type="ECO:0000256" key="8">
    <source>
        <dbReference type="SAM" id="MobiDB-lite"/>
    </source>
</evidence>
<feature type="transmembrane region" description="Helical" evidence="9">
    <location>
        <begin position="572"/>
        <end position="590"/>
    </location>
</feature>
<proteinExistence type="inferred from homology"/>
<organism evidence="11 12">
    <name type="scientific">Nematostella vectensis</name>
    <name type="common">Starlet sea anemone</name>
    <dbReference type="NCBI Taxonomy" id="45351"/>
    <lineage>
        <taxon>Eukaryota</taxon>
        <taxon>Metazoa</taxon>
        <taxon>Cnidaria</taxon>
        <taxon>Anthozoa</taxon>
        <taxon>Hexacorallia</taxon>
        <taxon>Actiniaria</taxon>
        <taxon>Edwardsiidae</taxon>
        <taxon>Nematostella</taxon>
    </lineage>
</organism>
<feature type="transmembrane region" description="Helical" evidence="9">
    <location>
        <begin position="540"/>
        <end position="560"/>
    </location>
</feature>
<evidence type="ECO:0000256" key="5">
    <source>
        <dbReference type="ARBA" id="ARBA00022989"/>
    </source>
</evidence>